<feature type="transmembrane region" description="Helical" evidence="6">
    <location>
        <begin position="55"/>
        <end position="72"/>
    </location>
</feature>
<evidence type="ECO:0000259" key="7">
    <source>
        <dbReference type="Pfam" id="PF04932"/>
    </source>
</evidence>
<evidence type="ECO:0000256" key="4">
    <source>
        <dbReference type="ARBA" id="ARBA00023136"/>
    </source>
</evidence>
<feature type="transmembrane region" description="Helical" evidence="6">
    <location>
        <begin position="32"/>
        <end position="49"/>
    </location>
</feature>
<comment type="caution">
    <text evidence="8">The sequence shown here is derived from an EMBL/GenBank/DDBJ whole genome shotgun (WGS) entry which is preliminary data.</text>
</comment>
<feature type="transmembrane region" description="Helical" evidence="6">
    <location>
        <begin position="6"/>
        <end position="25"/>
    </location>
</feature>
<protein>
    <recommendedName>
        <fullName evidence="7">O-antigen ligase-related domain-containing protein</fullName>
    </recommendedName>
</protein>
<evidence type="ECO:0000313" key="8">
    <source>
        <dbReference type="EMBL" id="GAE81996.1"/>
    </source>
</evidence>
<feature type="transmembrane region" description="Helical" evidence="6">
    <location>
        <begin position="158"/>
        <end position="174"/>
    </location>
</feature>
<dbReference type="InterPro" id="IPR019734">
    <property type="entry name" value="TPR_rpt"/>
</dbReference>
<sequence>MWMFQMNDPYILLLPCISIVWACLYRNFRFSTIDFVLVCICIYDVVNWYMCPSSALDGAYTSVICICCYALLRSTMYSREYRNLFLKMLLFPILIALVITLVSFNLFIDATHEVGFIDTYPLRFLFRPLGYVTTVLSSIYIPLLGLLAIGCYYQIPRWRGLFGLSGVLALVTIFLSFSRAAYIACIVYAIFILIVVKSTRKKMTLLALYFCICGTIWLFFPIEVATTLAMNKTISQRQSTEGRLKATEKALEIFKENKWIGTGDKSYSLTMDKVMTQDSTFAFTPYAPNIAIQLLIEKGIIGIMLYVCLAIAVIITFMRWRKRPIALLSGGCLLAFAIKEMTISSMLNDYVVCLLVFILLAFLQVEAEEVENKKIIVPSWERYAFVVFTGMCFICFETSNLKEQSDKENTHKAVEAFGSGNYLKAVEWLEKTSDRLPCRINRAMLAVNVPDSLLPVGYQLKAGESLGEITLPSDIYISYIQAKLMLNGAREIEAYHILEKLVMNYPRNASYMYEFYQMLYKKGKQQEAALTLAKVLWLYPRFLHTEQVKDVFFTDPIFREKVLANLTLELIKIENTPNAYARYGYISYYMGEKEEAKVFLNKALEFQPGFAVPWLLLGKLHKEVGKTKEAEVCYKKYNILMKGVYTNDKLPLEDEVQIYLDSKVVFERYAKKFLTWYGCALVY</sequence>
<feature type="transmembrane region" description="Helical" evidence="6">
    <location>
        <begin position="84"/>
        <end position="108"/>
    </location>
</feature>
<evidence type="ECO:0000256" key="6">
    <source>
        <dbReference type="SAM" id="Phobius"/>
    </source>
</evidence>
<evidence type="ECO:0000313" key="9">
    <source>
        <dbReference type="Proteomes" id="UP000019131"/>
    </source>
</evidence>
<keyword evidence="3 6" id="KW-1133">Transmembrane helix</keyword>
<accession>W4UM34</accession>
<dbReference type="EMBL" id="BAIV01000001">
    <property type="protein sequence ID" value="GAE81996.1"/>
    <property type="molecule type" value="Genomic_DNA"/>
</dbReference>
<dbReference type="GO" id="GO:0016020">
    <property type="term" value="C:membrane"/>
    <property type="evidence" value="ECO:0007669"/>
    <property type="project" value="UniProtKB-SubCell"/>
</dbReference>
<name>W4UM34_9BACE</name>
<comment type="subcellular location">
    <subcellularLocation>
        <location evidence="1">Membrane</location>
        <topology evidence="1">Multi-pass membrane protein</topology>
    </subcellularLocation>
</comment>
<evidence type="ECO:0000256" key="2">
    <source>
        <dbReference type="ARBA" id="ARBA00022692"/>
    </source>
</evidence>
<dbReference type="STRING" id="1445607.JCM10512_165"/>
<dbReference type="Pfam" id="PF13181">
    <property type="entry name" value="TPR_8"/>
    <property type="match status" value="1"/>
</dbReference>
<keyword evidence="5" id="KW-0802">TPR repeat</keyword>
<gene>
    <name evidence="8" type="ORF">JCM10512_165</name>
</gene>
<feature type="transmembrane region" description="Helical" evidence="6">
    <location>
        <begin position="128"/>
        <end position="151"/>
    </location>
</feature>
<feature type="transmembrane region" description="Helical" evidence="6">
    <location>
        <begin position="180"/>
        <end position="196"/>
    </location>
</feature>
<proteinExistence type="predicted"/>
<dbReference type="Gene3D" id="1.25.40.10">
    <property type="entry name" value="Tetratricopeptide repeat domain"/>
    <property type="match status" value="1"/>
</dbReference>
<dbReference type="PROSITE" id="PS50005">
    <property type="entry name" value="TPR"/>
    <property type="match status" value="1"/>
</dbReference>
<dbReference type="PANTHER" id="PTHR37422:SF17">
    <property type="entry name" value="O-ANTIGEN LIGASE"/>
    <property type="match status" value="1"/>
</dbReference>
<dbReference type="PANTHER" id="PTHR37422">
    <property type="entry name" value="TEICHURONIC ACID BIOSYNTHESIS PROTEIN TUAE"/>
    <property type="match status" value="1"/>
</dbReference>
<keyword evidence="2 6" id="KW-0812">Transmembrane</keyword>
<reference evidence="8 9" key="1">
    <citation type="journal article" date="2014" name="Genome Announc.">
        <title>Draft Genome Sequence of Bacteroides reticulotermitis Strain JCM 10512T, Isolated from the Gut of a Termite.</title>
        <authorList>
            <person name="Yuki M."/>
            <person name="Oshima K."/>
            <person name="Suda W."/>
            <person name="Sakamoto M."/>
            <person name="Iida T."/>
            <person name="Hattori M."/>
            <person name="Ohkuma M."/>
        </authorList>
    </citation>
    <scope>NUCLEOTIDE SEQUENCE [LARGE SCALE GENOMIC DNA]</scope>
    <source>
        <strain evidence="8 9">JCM 10512</strain>
    </source>
</reference>
<feature type="domain" description="O-antigen ligase-related" evidence="7">
    <location>
        <begin position="166"/>
        <end position="307"/>
    </location>
</feature>
<dbReference type="InterPro" id="IPR051533">
    <property type="entry name" value="WaaL-like"/>
</dbReference>
<feature type="transmembrane region" description="Helical" evidence="6">
    <location>
        <begin position="203"/>
        <end position="222"/>
    </location>
</feature>
<dbReference type="InterPro" id="IPR011990">
    <property type="entry name" value="TPR-like_helical_dom_sf"/>
</dbReference>
<feature type="repeat" description="TPR" evidence="5">
    <location>
        <begin position="577"/>
        <end position="610"/>
    </location>
</feature>
<dbReference type="AlphaFoldDB" id="W4UM34"/>
<evidence type="ECO:0000256" key="1">
    <source>
        <dbReference type="ARBA" id="ARBA00004141"/>
    </source>
</evidence>
<evidence type="ECO:0000256" key="3">
    <source>
        <dbReference type="ARBA" id="ARBA00022989"/>
    </source>
</evidence>
<organism evidence="8 9">
    <name type="scientific">Bacteroides reticulotermitis JCM 10512</name>
    <dbReference type="NCBI Taxonomy" id="1445607"/>
    <lineage>
        <taxon>Bacteria</taxon>
        <taxon>Pseudomonadati</taxon>
        <taxon>Bacteroidota</taxon>
        <taxon>Bacteroidia</taxon>
        <taxon>Bacteroidales</taxon>
        <taxon>Bacteroidaceae</taxon>
        <taxon>Bacteroides</taxon>
    </lineage>
</organism>
<dbReference type="Pfam" id="PF04932">
    <property type="entry name" value="Wzy_C"/>
    <property type="match status" value="1"/>
</dbReference>
<keyword evidence="9" id="KW-1185">Reference proteome</keyword>
<dbReference type="InterPro" id="IPR007016">
    <property type="entry name" value="O-antigen_ligase-rel_domated"/>
</dbReference>
<dbReference type="Proteomes" id="UP000019131">
    <property type="component" value="Unassembled WGS sequence"/>
</dbReference>
<feature type="transmembrane region" description="Helical" evidence="6">
    <location>
        <begin position="299"/>
        <end position="320"/>
    </location>
</feature>
<dbReference type="SUPFAM" id="SSF48452">
    <property type="entry name" value="TPR-like"/>
    <property type="match status" value="1"/>
</dbReference>
<keyword evidence="4 6" id="KW-0472">Membrane</keyword>
<evidence type="ECO:0000256" key="5">
    <source>
        <dbReference type="PROSITE-ProRule" id="PRU00339"/>
    </source>
</evidence>